<dbReference type="Proteomes" id="UP001165042">
    <property type="component" value="Unassembled WGS sequence"/>
</dbReference>
<dbReference type="EMBL" id="BSSD01000011">
    <property type="protein sequence ID" value="GLW94890.1"/>
    <property type="molecule type" value="Genomic_DNA"/>
</dbReference>
<reference evidence="2" key="1">
    <citation type="submission" date="2023-02" db="EMBL/GenBank/DDBJ databases">
        <title>Actinokineospora globicatena NBRC 15670.</title>
        <authorList>
            <person name="Ichikawa N."/>
            <person name="Sato H."/>
            <person name="Tonouchi N."/>
        </authorList>
    </citation>
    <scope>NUCLEOTIDE SEQUENCE</scope>
    <source>
        <strain evidence="2">NBRC 15670</strain>
    </source>
</reference>
<feature type="region of interest" description="Disordered" evidence="1">
    <location>
        <begin position="99"/>
        <end position="144"/>
    </location>
</feature>
<evidence type="ECO:0000256" key="1">
    <source>
        <dbReference type="SAM" id="MobiDB-lite"/>
    </source>
</evidence>
<keyword evidence="3" id="KW-1185">Reference proteome</keyword>
<feature type="region of interest" description="Disordered" evidence="1">
    <location>
        <begin position="48"/>
        <end position="68"/>
    </location>
</feature>
<name>A0A9W6QRQ5_9PSEU</name>
<dbReference type="AlphaFoldDB" id="A0A9W6QRQ5"/>
<protein>
    <submittedName>
        <fullName evidence="2">Uncharacterized protein</fullName>
    </submittedName>
</protein>
<evidence type="ECO:0000313" key="3">
    <source>
        <dbReference type="Proteomes" id="UP001165042"/>
    </source>
</evidence>
<comment type="caution">
    <text evidence="2">The sequence shown here is derived from an EMBL/GenBank/DDBJ whole genome shotgun (WGS) entry which is preliminary data.</text>
</comment>
<organism evidence="2 3">
    <name type="scientific">Actinokineospora globicatena</name>
    <dbReference type="NCBI Taxonomy" id="103729"/>
    <lineage>
        <taxon>Bacteria</taxon>
        <taxon>Bacillati</taxon>
        <taxon>Actinomycetota</taxon>
        <taxon>Actinomycetes</taxon>
        <taxon>Pseudonocardiales</taxon>
        <taxon>Pseudonocardiaceae</taxon>
        <taxon>Actinokineospora</taxon>
    </lineage>
</organism>
<proteinExistence type="predicted"/>
<sequence>MGGGAGRPESGWGGQALGTLWVGGVGEREASASRRAGERLARGVVGAVPADRRSRSRRRGGVESARVGVGPGWRERSLVGVTSFLSAEPALQACRSRQQLAGGPQQARTCPLPVKGAPGGVKADKLPRSAVMGGGPGERWAQAT</sequence>
<accession>A0A9W6QRQ5</accession>
<evidence type="ECO:0000313" key="2">
    <source>
        <dbReference type="EMBL" id="GLW94890.1"/>
    </source>
</evidence>
<gene>
    <name evidence="2" type="ORF">Aglo03_57060</name>
</gene>